<keyword evidence="2" id="KW-0560">Oxidoreductase</keyword>
<dbReference type="InterPro" id="IPR006115">
    <property type="entry name" value="6PGDH_NADP-bd"/>
</dbReference>
<dbReference type="InterPro" id="IPR015815">
    <property type="entry name" value="HIBADH-related"/>
</dbReference>
<feature type="domain" description="6-phosphogluconate dehydrogenase NADP-binding" evidence="3">
    <location>
        <begin position="5"/>
        <end position="149"/>
    </location>
</feature>
<dbReference type="OrthoDB" id="9135493at2"/>
<dbReference type="PANTHER" id="PTHR43580:SF2">
    <property type="entry name" value="CYTOKINE-LIKE NUCLEAR FACTOR N-PAC"/>
    <property type="match status" value="1"/>
</dbReference>
<feature type="domain" description="NADPH-dependent reductive aminase-like C-terminal" evidence="4">
    <location>
        <begin position="156"/>
        <end position="282"/>
    </location>
</feature>
<dbReference type="Gene3D" id="3.40.50.720">
    <property type="entry name" value="NAD(P)-binding Rossmann-like Domain"/>
    <property type="match status" value="1"/>
</dbReference>
<dbReference type="Gene3D" id="1.10.1040.10">
    <property type="entry name" value="N-(1-d-carboxylethyl)-l-norvaline Dehydrogenase, domain 2"/>
    <property type="match status" value="1"/>
</dbReference>
<keyword evidence="6" id="KW-1185">Reference proteome</keyword>
<dbReference type="Pfam" id="PF03446">
    <property type="entry name" value="NAD_binding_2"/>
    <property type="match status" value="1"/>
</dbReference>
<dbReference type="GO" id="GO:0016491">
    <property type="term" value="F:oxidoreductase activity"/>
    <property type="evidence" value="ECO:0007669"/>
    <property type="project" value="UniProtKB-KW"/>
</dbReference>
<dbReference type="Pfam" id="PF21761">
    <property type="entry name" value="RedAm-like_C"/>
    <property type="match status" value="1"/>
</dbReference>
<dbReference type="InterPro" id="IPR048666">
    <property type="entry name" value="RedAm-like_C"/>
</dbReference>
<protein>
    <submittedName>
        <fullName evidence="5">Uncharacterized protein</fullName>
    </submittedName>
</protein>
<dbReference type="GO" id="GO:0050661">
    <property type="term" value="F:NADP binding"/>
    <property type="evidence" value="ECO:0007669"/>
    <property type="project" value="InterPro"/>
</dbReference>
<proteinExistence type="inferred from homology"/>
<dbReference type="InterPro" id="IPR051265">
    <property type="entry name" value="HIBADH-related_NP60_sf"/>
</dbReference>
<comment type="similarity">
    <text evidence="1">Belongs to the HIBADH-related family.</text>
</comment>
<evidence type="ECO:0000256" key="1">
    <source>
        <dbReference type="ARBA" id="ARBA00009080"/>
    </source>
</evidence>
<dbReference type="PANTHER" id="PTHR43580">
    <property type="entry name" value="OXIDOREDUCTASE GLYR1-RELATED"/>
    <property type="match status" value="1"/>
</dbReference>
<evidence type="ECO:0000259" key="3">
    <source>
        <dbReference type="Pfam" id="PF03446"/>
    </source>
</evidence>
<dbReference type="RefSeq" id="WP_113694859.1">
    <property type="nucleotide sequence ID" value="NZ_CP015163.1"/>
</dbReference>
<evidence type="ECO:0000256" key="2">
    <source>
        <dbReference type="ARBA" id="ARBA00023002"/>
    </source>
</evidence>
<dbReference type="EMBL" id="CP015163">
    <property type="protein sequence ID" value="AXB45624.1"/>
    <property type="molecule type" value="Genomic_DNA"/>
</dbReference>
<evidence type="ECO:0000313" key="5">
    <source>
        <dbReference type="EMBL" id="AXB45624.1"/>
    </source>
</evidence>
<sequence>MTDPITVLGLGEMGHALAAAFAAGGHPTAVWNRTPGKAPSGTREAATVADAVAAGGLIVVSVKGNEVARTLLESAGDLRGRSVLNLTDGTSDEARSVADWAVSAGVAYLHGQIMTIAPGIGHPEAVIFFGGNASVHKGHSEALALLGGRGTYISADPGAPTLYGMAVHDTMWGALNGFLHAAALLTDAGIQVSDFLDKATPSVSALLSHLPSLASEVDSGSFALEFGALQHHLPSLADLVRESKARGIDAEFPAYTQNLVTRAIASGHANDSYSRLVDHFRKAS</sequence>
<dbReference type="InterPro" id="IPR036291">
    <property type="entry name" value="NAD(P)-bd_dom_sf"/>
</dbReference>
<organism evidence="5 6">
    <name type="scientific">Amycolatopsis albispora</name>
    <dbReference type="NCBI Taxonomy" id="1804986"/>
    <lineage>
        <taxon>Bacteria</taxon>
        <taxon>Bacillati</taxon>
        <taxon>Actinomycetota</taxon>
        <taxon>Actinomycetes</taxon>
        <taxon>Pseudonocardiales</taxon>
        <taxon>Pseudonocardiaceae</taxon>
        <taxon>Amycolatopsis</taxon>
    </lineage>
</organism>
<reference evidence="5 6" key="1">
    <citation type="submission" date="2016-04" db="EMBL/GenBank/DDBJ databases">
        <title>Complete genome sequence and analysis of deep-sea sediment isolate, Amycolatopsis sp. WP1.</title>
        <authorList>
            <person name="Wang H."/>
            <person name="Chen S."/>
            <person name="Wu Q."/>
        </authorList>
    </citation>
    <scope>NUCLEOTIDE SEQUENCE [LARGE SCALE GENOMIC DNA]</scope>
    <source>
        <strain evidence="5 6">WP1</strain>
    </source>
</reference>
<accession>A0A344LC50</accession>
<dbReference type="PIRSF" id="PIRSF000103">
    <property type="entry name" value="HIBADH"/>
    <property type="match status" value="1"/>
</dbReference>
<name>A0A344LC50_9PSEU</name>
<gene>
    <name evidence="5" type="ORF">A4R43_26625</name>
</gene>
<dbReference type="SUPFAM" id="SSF51735">
    <property type="entry name" value="NAD(P)-binding Rossmann-fold domains"/>
    <property type="match status" value="1"/>
</dbReference>
<dbReference type="Proteomes" id="UP000250434">
    <property type="component" value="Chromosome"/>
</dbReference>
<evidence type="ECO:0000313" key="6">
    <source>
        <dbReference type="Proteomes" id="UP000250434"/>
    </source>
</evidence>
<dbReference type="AlphaFoldDB" id="A0A344LC50"/>
<dbReference type="KEGG" id="aab:A4R43_26625"/>
<evidence type="ECO:0000259" key="4">
    <source>
        <dbReference type="Pfam" id="PF21761"/>
    </source>
</evidence>
<dbReference type="InterPro" id="IPR013328">
    <property type="entry name" value="6PGD_dom2"/>
</dbReference>